<evidence type="ECO:0000256" key="1">
    <source>
        <dbReference type="SAM" id="MobiDB-lite"/>
    </source>
</evidence>
<dbReference type="PANTHER" id="PTHR34980:SF2">
    <property type="entry name" value="INNER MEMBRANE PROTEIN YHAH-RELATED"/>
    <property type="match status" value="1"/>
</dbReference>
<protein>
    <recommendedName>
        <fullName evidence="5">DUF805 domain-containing protein</fullName>
    </recommendedName>
</protein>
<dbReference type="EMBL" id="CP011389">
    <property type="protein sequence ID" value="AKH17891.1"/>
    <property type="molecule type" value="Genomic_DNA"/>
</dbReference>
<gene>
    <name evidence="3" type="ORF">SY84_13600</name>
</gene>
<evidence type="ECO:0000313" key="4">
    <source>
        <dbReference type="Proteomes" id="UP000034024"/>
    </source>
</evidence>
<evidence type="ECO:0000313" key="3">
    <source>
        <dbReference type="EMBL" id="AKH17891.1"/>
    </source>
</evidence>
<dbReference type="PATRIC" id="fig|1309411.5.peg.2764"/>
<feature type="region of interest" description="Disordered" evidence="1">
    <location>
        <begin position="114"/>
        <end position="134"/>
    </location>
</feature>
<proteinExistence type="predicted"/>
<keyword evidence="2" id="KW-0812">Transmembrane</keyword>
<feature type="transmembrane region" description="Helical" evidence="2">
    <location>
        <begin position="87"/>
        <end position="106"/>
    </location>
</feature>
<dbReference type="Proteomes" id="UP000034024">
    <property type="component" value="Chromosome"/>
</dbReference>
<dbReference type="Pfam" id="PF05656">
    <property type="entry name" value="DUF805"/>
    <property type="match status" value="1"/>
</dbReference>
<keyword evidence="4" id="KW-1185">Reference proteome</keyword>
<sequence length="134" mass="14793">MHEFMDVVRHYATFTGRARRRTFWMYILTGSLLAAGLALIDEALGLRVSTRLDDDGLLVSLLTLALLLPTIAVTVRRLYDTGHSGSNLWLLLIPLFGWLTLLAWLSEDGKPGTNKWGSDPMSAAGRVPTPAQNN</sequence>
<feature type="transmembrane region" description="Helical" evidence="2">
    <location>
        <begin position="56"/>
        <end position="75"/>
    </location>
</feature>
<dbReference type="PANTHER" id="PTHR34980">
    <property type="entry name" value="INNER MEMBRANE PROTEIN-RELATED-RELATED"/>
    <property type="match status" value="1"/>
</dbReference>
<feature type="transmembrane region" description="Helical" evidence="2">
    <location>
        <begin position="23"/>
        <end position="44"/>
    </location>
</feature>
<name>A0A0F7JNC1_9DEIO</name>
<evidence type="ECO:0008006" key="5">
    <source>
        <dbReference type="Google" id="ProtNLM"/>
    </source>
</evidence>
<dbReference type="KEGG" id="dch:SY84_13600"/>
<reference evidence="3 4" key="1">
    <citation type="submission" date="2015-01" db="EMBL/GenBank/DDBJ databases">
        <title>Deinococcus soli/N5/whole genome sequencing.</title>
        <authorList>
            <person name="Kim M.K."/>
            <person name="Srinivasan S."/>
            <person name="Lee J.-J."/>
        </authorList>
    </citation>
    <scope>NUCLEOTIDE SEQUENCE [LARGE SCALE GENOMIC DNA]</scope>
    <source>
        <strain evidence="3 4">N5</strain>
    </source>
</reference>
<organism evidence="3 4">
    <name type="scientific">Deinococcus soli</name>
    <name type="common">ex Cha et al. 2016</name>
    <dbReference type="NCBI Taxonomy" id="1309411"/>
    <lineage>
        <taxon>Bacteria</taxon>
        <taxon>Thermotogati</taxon>
        <taxon>Deinococcota</taxon>
        <taxon>Deinococci</taxon>
        <taxon>Deinococcales</taxon>
        <taxon>Deinococcaceae</taxon>
        <taxon>Deinococcus</taxon>
    </lineage>
</organism>
<dbReference type="InterPro" id="IPR008523">
    <property type="entry name" value="DUF805"/>
</dbReference>
<keyword evidence="2" id="KW-0472">Membrane</keyword>
<dbReference type="GO" id="GO:0005886">
    <property type="term" value="C:plasma membrane"/>
    <property type="evidence" value="ECO:0007669"/>
    <property type="project" value="TreeGrafter"/>
</dbReference>
<evidence type="ECO:0000256" key="2">
    <source>
        <dbReference type="SAM" id="Phobius"/>
    </source>
</evidence>
<keyword evidence="2" id="KW-1133">Transmembrane helix</keyword>
<accession>A0A0F7JNC1</accession>
<dbReference type="AlphaFoldDB" id="A0A0F7JNC1"/>